<feature type="compositionally biased region" description="Gly residues" evidence="1">
    <location>
        <begin position="12"/>
        <end position="25"/>
    </location>
</feature>
<feature type="region of interest" description="Disordered" evidence="1">
    <location>
        <begin position="1"/>
        <end position="25"/>
    </location>
</feature>
<accession>A0A067SJJ0</accession>
<feature type="compositionally biased region" description="Polar residues" evidence="1">
    <location>
        <begin position="177"/>
        <end position="205"/>
    </location>
</feature>
<reference evidence="3" key="1">
    <citation type="journal article" date="2014" name="Proc. Natl. Acad. Sci. U.S.A.">
        <title>Extensive sampling of basidiomycete genomes demonstrates inadequacy of the white-rot/brown-rot paradigm for wood decay fungi.</title>
        <authorList>
            <person name="Riley R."/>
            <person name="Salamov A.A."/>
            <person name="Brown D.W."/>
            <person name="Nagy L.G."/>
            <person name="Floudas D."/>
            <person name="Held B.W."/>
            <person name="Levasseur A."/>
            <person name="Lombard V."/>
            <person name="Morin E."/>
            <person name="Otillar R."/>
            <person name="Lindquist E.A."/>
            <person name="Sun H."/>
            <person name="LaButti K.M."/>
            <person name="Schmutz J."/>
            <person name="Jabbour D."/>
            <person name="Luo H."/>
            <person name="Baker S.E."/>
            <person name="Pisabarro A.G."/>
            <person name="Walton J.D."/>
            <person name="Blanchette R.A."/>
            <person name="Henrissat B."/>
            <person name="Martin F."/>
            <person name="Cullen D."/>
            <person name="Hibbett D.S."/>
            <person name="Grigoriev I.V."/>
        </authorList>
    </citation>
    <scope>NUCLEOTIDE SEQUENCE [LARGE SCALE GENOMIC DNA]</scope>
    <source>
        <strain evidence="3">CBS 339.88</strain>
    </source>
</reference>
<name>A0A067SJJ0_GALM3</name>
<sequence>MEDITNATIRTGSGGTGLKGAGGRGGDVASGNVGDPALQGLPENIRNIETGNGGAGNTGGRGGDIGCGNTNRSSADTSNHVEVFLDKGQHMFNEFVSGLRGNGNSGNTIIHNAGNTLNQSSSNTSLDNSTRTNNDYSVHSTWTPQSPSPYPSSASSTFPFRSRPLTSPGDSPEAESIGSSSNPPAGLSRMSSNSSQPSTAAVQPSDQDEDRSRRRAHNPERDSGNSPDRAVETASLDDVLITLLGSVNHDSEVIARQLVSSIDPKYLAHELRRTILAIYPQRQNSYIAEFLRIQIKAGAVGLDVAQLSVQCLFNAVLLEHIFGKFSPGLGEDMNDELSNMYDRIRCNESPEHIALWRSITYLHSKPEYDDQKHAKVVTTDFLCAVRDFFPTLLPPTTSMSLPNIVSTFKASVMITVLKAMKLQNLARTHSGPVAYEVFIPKPKSHFNATTAGVHSRVHSRSGSSHDGGDENRVLGCTKLGLHIIFGHALEKLEILSKAEIVLG</sequence>
<dbReference type="HOGENOM" id="CLU_541896_0_0_1"/>
<feature type="compositionally biased region" description="Gly residues" evidence="1">
    <location>
        <begin position="51"/>
        <end position="66"/>
    </location>
</feature>
<evidence type="ECO:0000313" key="3">
    <source>
        <dbReference type="Proteomes" id="UP000027222"/>
    </source>
</evidence>
<evidence type="ECO:0000256" key="1">
    <source>
        <dbReference type="SAM" id="MobiDB-lite"/>
    </source>
</evidence>
<feature type="compositionally biased region" description="Low complexity" evidence="1">
    <location>
        <begin position="115"/>
        <end position="159"/>
    </location>
</feature>
<dbReference type="EMBL" id="KL142412">
    <property type="protein sequence ID" value="KDR67884.1"/>
    <property type="molecule type" value="Genomic_DNA"/>
</dbReference>
<keyword evidence="3" id="KW-1185">Reference proteome</keyword>
<feature type="region of interest" description="Disordered" evidence="1">
    <location>
        <begin position="110"/>
        <end position="231"/>
    </location>
</feature>
<feature type="region of interest" description="Disordered" evidence="1">
    <location>
        <begin position="51"/>
        <end position="75"/>
    </location>
</feature>
<dbReference type="AlphaFoldDB" id="A0A067SJJ0"/>
<organism evidence="2 3">
    <name type="scientific">Galerina marginata (strain CBS 339.88)</name>
    <dbReference type="NCBI Taxonomy" id="685588"/>
    <lineage>
        <taxon>Eukaryota</taxon>
        <taxon>Fungi</taxon>
        <taxon>Dikarya</taxon>
        <taxon>Basidiomycota</taxon>
        <taxon>Agaricomycotina</taxon>
        <taxon>Agaricomycetes</taxon>
        <taxon>Agaricomycetidae</taxon>
        <taxon>Agaricales</taxon>
        <taxon>Agaricineae</taxon>
        <taxon>Strophariaceae</taxon>
        <taxon>Galerina</taxon>
    </lineage>
</organism>
<evidence type="ECO:0000313" key="2">
    <source>
        <dbReference type="EMBL" id="KDR67884.1"/>
    </source>
</evidence>
<gene>
    <name evidence="2" type="ORF">GALMADRAFT_257784</name>
</gene>
<dbReference type="Proteomes" id="UP000027222">
    <property type="component" value="Unassembled WGS sequence"/>
</dbReference>
<protein>
    <submittedName>
        <fullName evidence="2">Uncharacterized protein</fullName>
    </submittedName>
</protein>
<proteinExistence type="predicted"/>
<dbReference type="STRING" id="685588.A0A067SJJ0"/>